<reference evidence="4 5" key="2">
    <citation type="journal article" date="2007" name="PLoS Biol.">
        <title>Principles of genome evolution in the Drosophila melanogaster species group.</title>
        <authorList>
            <person name="Ranz J.M."/>
            <person name="Maurin D."/>
            <person name="Chan Y.S."/>
            <person name="von Grotthuss M."/>
            <person name="Hillier L.W."/>
            <person name="Roote J."/>
            <person name="Ashburner M."/>
            <person name="Bergman C.M."/>
        </authorList>
    </citation>
    <scope>NUCLEOTIDE SEQUENCE [LARGE SCALE GENOMIC DNA]</scope>
    <source>
        <strain evidence="5">Tai18E2 / Tucson 14021-0261.01</strain>
    </source>
</reference>
<dbReference type="InterPro" id="IPR032151">
    <property type="entry name" value="CFAP61_N"/>
</dbReference>
<feature type="domain" description="CFAP61 dimerisation" evidence="3">
    <location>
        <begin position="1145"/>
        <end position="1257"/>
    </location>
</feature>
<organism evidence="4 5">
    <name type="scientific">Drosophila yakuba</name>
    <name type="common">Fruit fly</name>
    <dbReference type="NCBI Taxonomy" id="7245"/>
    <lineage>
        <taxon>Eukaryota</taxon>
        <taxon>Metazoa</taxon>
        <taxon>Ecdysozoa</taxon>
        <taxon>Arthropoda</taxon>
        <taxon>Hexapoda</taxon>
        <taxon>Insecta</taxon>
        <taxon>Pterygota</taxon>
        <taxon>Neoptera</taxon>
        <taxon>Endopterygota</taxon>
        <taxon>Diptera</taxon>
        <taxon>Brachycera</taxon>
        <taxon>Muscomorpha</taxon>
        <taxon>Ephydroidea</taxon>
        <taxon>Drosophilidae</taxon>
        <taxon>Drosophila</taxon>
        <taxon>Sophophora</taxon>
    </lineage>
</organism>
<dbReference type="Proteomes" id="UP000002282">
    <property type="component" value="Chromosome 2R"/>
</dbReference>
<accession>B4P5S3</accession>
<dbReference type="HOGENOM" id="CLU_274326_0_0_1"/>
<feature type="domain" description="FAD/NAD(P)-binding" evidence="1">
    <location>
        <begin position="1000"/>
        <end position="1108"/>
    </location>
</feature>
<dbReference type="InterPro" id="IPR056299">
    <property type="entry name" value="CFAP61_dimer"/>
</dbReference>
<name>B4P5S3_DROYA</name>
<dbReference type="Pfam" id="PF16092">
    <property type="entry name" value="CFAP61_N"/>
    <property type="match status" value="1"/>
</dbReference>
<evidence type="ECO:0000259" key="1">
    <source>
        <dbReference type="Pfam" id="PF07992"/>
    </source>
</evidence>
<evidence type="ECO:0000313" key="4">
    <source>
        <dbReference type="EMBL" id="EDW91839.2"/>
    </source>
</evidence>
<evidence type="ECO:0000259" key="3">
    <source>
        <dbReference type="Pfam" id="PF23150"/>
    </source>
</evidence>
<gene>
    <name evidence="4" type="primary">Dyak\GE14017</name>
    <name evidence="4" type="synonym">dyak_GLEANR_14176</name>
    <name evidence="4" type="synonym">GE14017</name>
    <name evidence="4" type="ORF">Dyak_GE14017</name>
</gene>
<dbReference type="Pfam" id="PF23150">
    <property type="entry name" value="CFAP61_dimer"/>
    <property type="match status" value="1"/>
</dbReference>
<dbReference type="PANTHER" id="PTHR21178:SF8">
    <property type="entry name" value="CILIA- AND FLAGELLA-ASSOCIATED PROTEIN 61"/>
    <property type="match status" value="1"/>
</dbReference>
<evidence type="ECO:0000259" key="2">
    <source>
        <dbReference type="Pfam" id="PF16092"/>
    </source>
</evidence>
<dbReference type="PANTHER" id="PTHR21178">
    <property type="entry name" value="CILIA- AND FLAGELLA-ASSOCIATED PROTEIN 61"/>
    <property type="match status" value="1"/>
</dbReference>
<dbReference type="InterPro" id="IPR036188">
    <property type="entry name" value="FAD/NAD-bd_sf"/>
</dbReference>
<dbReference type="OrthoDB" id="382863at2759"/>
<protein>
    <submittedName>
        <fullName evidence="4">Uncharacterized protein, isoform C</fullName>
    </submittedName>
</protein>
<evidence type="ECO:0000313" key="5">
    <source>
        <dbReference type="Proteomes" id="UP000002282"/>
    </source>
</evidence>
<keyword evidence="5" id="KW-1185">Reference proteome</keyword>
<dbReference type="KEGG" id="dya:Dyak_GE14017"/>
<dbReference type="InterPro" id="IPR038884">
    <property type="entry name" value="CFAP61"/>
</dbReference>
<dbReference type="GO" id="GO:0016491">
    <property type="term" value="F:oxidoreductase activity"/>
    <property type="evidence" value="ECO:0007669"/>
    <property type="project" value="InterPro"/>
</dbReference>
<dbReference type="InterPro" id="IPR023753">
    <property type="entry name" value="FAD/NAD-binding_dom"/>
</dbReference>
<reference evidence="4 5" key="1">
    <citation type="journal article" date="2007" name="Nature">
        <title>Evolution of genes and genomes on the Drosophila phylogeny.</title>
        <authorList>
            <consortium name="Drosophila 12 Genomes Consortium"/>
            <person name="Clark A.G."/>
            <person name="Eisen M.B."/>
            <person name="Smith D.R."/>
            <person name="Bergman C.M."/>
            <person name="Oliver B."/>
            <person name="Markow T.A."/>
            <person name="Kaufman T.C."/>
            <person name="Kellis M."/>
            <person name="Gelbart W."/>
            <person name="Iyer V.N."/>
            <person name="Pollard D.A."/>
            <person name="Sackton T.B."/>
            <person name="Larracuente A.M."/>
            <person name="Singh N.D."/>
            <person name="Abad J.P."/>
            <person name="Abt D.N."/>
            <person name="Adryan B."/>
            <person name="Aguade M."/>
            <person name="Akashi H."/>
            <person name="Anderson W.W."/>
            <person name="Aquadro C.F."/>
            <person name="Ardell D.H."/>
            <person name="Arguello R."/>
            <person name="Artieri C.G."/>
            <person name="Barbash D.A."/>
            <person name="Barker D."/>
            <person name="Barsanti P."/>
            <person name="Batterham P."/>
            <person name="Batzoglou S."/>
            <person name="Begun D."/>
            <person name="Bhutkar A."/>
            <person name="Blanco E."/>
            <person name="Bosak S.A."/>
            <person name="Bradley R.K."/>
            <person name="Brand A.D."/>
            <person name="Brent M.R."/>
            <person name="Brooks A.N."/>
            <person name="Brown R.H."/>
            <person name="Butlin R.K."/>
            <person name="Caggese C."/>
            <person name="Calvi B.R."/>
            <person name="Bernardo de Carvalho A."/>
            <person name="Caspi A."/>
            <person name="Castrezana S."/>
            <person name="Celniker S.E."/>
            <person name="Chang J.L."/>
            <person name="Chapple C."/>
            <person name="Chatterji S."/>
            <person name="Chinwalla A."/>
            <person name="Civetta A."/>
            <person name="Clifton S.W."/>
            <person name="Comeron J.M."/>
            <person name="Costello J.C."/>
            <person name="Coyne J.A."/>
            <person name="Daub J."/>
            <person name="David R.G."/>
            <person name="Delcher A.L."/>
            <person name="Delehaunty K."/>
            <person name="Do C.B."/>
            <person name="Ebling H."/>
            <person name="Edwards K."/>
            <person name="Eickbush T."/>
            <person name="Evans J.D."/>
            <person name="Filipski A."/>
            <person name="Findeiss S."/>
            <person name="Freyhult E."/>
            <person name="Fulton L."/>
            <person name="Fulton R."/>
            <person name="Garcia A.C."/>
            <person name="Gardiner A."/>
            <person name="Garfield D.A."/>
            <person name="Garvin B.E."/>
            <person name="Gibson G."/>
            <person name="Gilbert D."/>
            <person name="Gnerre S."/>
            <person name="Godfrey J."/>
            <person name="Good R."/>
            <person name="Gotea V."/>
            <person name="Gravely B."/>
            <person name="Greenberg A.J."/>
            <person name="Griffiths-Jones S."/>
            <person name="Gross S."/>
            <person name="Guigo R."/>
            <person name="Gustafson E.A."/>
            <person name="Haerty W."/>
            <person name="Hahn M.W."/>
            <person name="Halligan D.L."/>
            <person name="Halpern A.L."/>
            <person name="Halter G.M."/>
            <person name="Han M.V."/>
            <person name="Heger A."/>
            <person name="Hillier L."/>
            <person name="Hinrichs A.S."/>
            <person name="Holmes I."/>
            <person name="Hoskins R.A."/>
            <person name="Hubisz M.J."/>
            <person name="Hultmark D."/>
            <person name="Huntley M.A."/>
            <person name="Jaffe D.B."/>
            <person name="Jagadeeshan S."/>
            <person name="Jeck W.R."/>
            <person name="Johnson J."/>
            <person name="Jones C.D."/>
            <person name="Jordan W.C."/>
            <person name="Karpen G.H."/>
            <person name="Kataoka E."/>
            <person name="Keightley P.D."/>
            <person name="Kheradpour P."/>
            <person name="Kirkness E.F."/>
            <person name="Koerich L.B."/>
            <person name="Kristiansen K."/>
            <person name="Kudrna D."/>
            <person name="Kulathinal R.J."/>
            <person name="Kumar S."/>
            <person name="Kwok R."/>
            <person name="Lander E."/>
            <person name="Langley C.H."/>
            <person name="Lapoint R."/>
            <person name="Lazzaro B.P."/>
            <person name="Lee S.J."/>
            <person name="Levesque L."/>
            <person name="Li R."/>
            <person name="Lin C.F."/>
            <person name="Lin M.F."/>
            <person name="Lindblad-Toh K."/>
            <person name="Llopart A."/>
            <person name="Long M."/>
            <person name="Low L."/>
            <person name="Lozovsky E."/>
            <person name="Lu J."/>
            <person name="Luo M."/>
            <person name="Machado C.A."/>
            <person name="Makalowski W."/>
            <person name="Marzo M."/>
            <person name="Matsuda M."/>
            <person name="Matzkin L."/>
            <person name="McAllister B."/>
            <person name="McBride C.S."/>
            <person name="McKernan B."/>
            <person name="McKernan K."/>
            <person name="Mendez-Lago M."/>
            <person name="Minx P."/>
            <person name="Mollenhauer M.U."/>
            <person name="Montooth K."/>
            <person name="Mount S.M."/>
            <person name="Mu X."/>
            <person name="Myers E."/>
            <person name="Negre B."/>
            <person name="Newfeld S."/>
            <person name="Nielsen R."/>
            <person name="Noor M.A."/>
            <person name="O'Grady P."/>
            <person name="Pachter L."/>
            <person name="Papaceit M."/>
            <person name="Parisi M.J."/>
            <person name="Parisi M."/>
            <person name="Parts L."/>
            <person name="Pedersen J.S."/>
            <person name="Pesole G."/>
            <person name="Phillippy A.M."/>
            <person name="Ponting C.P."/>
            <person name="Pop M."/>
            <person name="Porcelli D."/>
            <person name="Powell J.R."/>
            <person name="Prohaska S."/>
            <person name="Pruitt K."/>
            <person name="Puig M."/>
            <person name="Quesneville H."/>
            <person name="Ram K.R."/>
            <person name="Rand D."/>
            <person name="Rasmussen M.D."/>
            <person name="Reed L.K."/>
            <person name="Reenan R."/>
            <person name="Reily A."/>
            <person name="Remington K.A."/>
            <person name="Rieger T.T."/>
            <person name="Ritchie M.G."/>
            <person name="Robin C."/>
            <person name="Rogers Y.H."/>
            <person name="Rohde C."/>
            <person name="Rozas J."/>
            <person name="Rubenfield M.J."/>
            <person name="Ruiz A."/>
            <person name="Russo S."/>
            <person name="Salzberg S.L."/>
            <person name="Sanchez-Gracia A."/>
            <person name="Saranga D.J."/>
            <person name="Sato H."/>
            <person name="Schaeffer S.W."/>
            <person name="Schatz M.C."/>
            <person name="Schlenke T."/>
            <person name="Schwartz R."/>
            <person name="Segarra C."/>
            <person name="Singh R.S."/>
            <person name="Sirot L."/>
            <person name="Sirota M."/>
            <person name="Sisneros N.B."/>
            <person name="Smith C.D."/>
            <person name="Smith T.F."/>
            <person name="Spieth J."/>
            <person name="Stage D.E."/>
            <person name="Stark A."/>
            <person name="Stephan W."/>
            <person name="Strausberg R.L."/>
            <person name="Strempel S."/>
            <person name="Sturgill D."/>
            <person name="Sutton G."/>
            <person name="Sutton G.G."/>
            <person name="Tao W."/>
            <person name="Teichmann S."/>
            <person name="Tobari Y.N."/>
            <person name="Tomimura Y."/>
            <person name="Tsolas J.M."/>
            <person name="Valente V.L."/>
            <person name="Venter E."/>
            <person name="Venter J.C."/>
            <person name="Vicario S."/>
            <person name="Vieira F.G."/>
            <person name="Vilella A.J."/>
            <person name="Villasante A."/>
            <person name="Walenz B."/>
            <person name="Wang J."/>
            <person name="Wasserman M."/>
            <person name="Watts T."/>
            <person name="Wilson D."/>
            <person name="Wilson R.K."/>
            <person name="Wing R.A."/>
            <person name="Wolfner M.F."/>
            <person name="Wong A."/>
            <person name="Wong G.K."/>
            <person name="Wu C.I."/>
            <person name="Wu G."/>
            <person name="Yamamoto D."/>
            <person name="Yang H.P."/>
            <person name="Yang S.P."/>
            <person name="Yorke J.A."/>
            <person name="Yoshida K."/>
            <person name="Zdobnov E."/>
            <person name="Zhang P."/>
            <person name="Zhang Y."/>
            <person name="Zimin A.V."/>
            <person name="Baldwin J."/>
            <person name="Abdouelleil A."/>
            <person name="Abdulkadir J."/>
            <person name="Abebe A."/>
            <person name="Abera B."/>
            <person name="Abreu J."/>
            <person name="Acer S.C."/>
            <person name="Aftuck L."/>
            <person name="Alexander A."/>
            <person name="An P."/>
            <person name="Anderson E."/>
            <person name="Anderson S."/>
            <person name="Arachi H."/>
            <person name="Azer M."/>
            <person name="Bachantsang P."/>
            <person name="Barry A."/>
            <person name="Bayul T."/>
            <person name="Berlin A."/>
            <person name="Bessette D."/>
            <person name="Bloom T."/>
            <person name="Blye J."/>
            <person name="Boguslavskiy L."/>
            <person name="Bonnet C."/>
            <person name="Boukhgalter B."/>
            <person name="Bourzgui I."/>
            <person name="Brown A."/>
            <person name="Cahill P."/>
            <person name="Channer S."/>
            <person name="Cheshatsang Y."/>
            <person name="Chuda L."/>
            <person name="Citroen M."/>
            <person name="Collymore A."/>
            <person name="Cooke P."/>
            <person name="Costello M."/>
            <person name="D'Aco K."/>
            <person name="Daza R."/>
            <person name="De Haan G."/>
            <person name="DeGray S."/>
            <person name="DeMaso C."/>
            <person name="Dhargay N."/>
            <person name="Dooley K."/>
            <person name="Dooley E."/>
            <person name="Doricent M."/>
            <person name="Dorje P."/>
            <person name="Dorjee K."/>
            <person name="Dupes A."/>
            <person name="Elong R."/>
            <person name="Falk J."/>
            <person name="Farina A."/>
            <person name="Faro S."/>
            <person name="Ferguson D."/>
            <person name="Fisher S."/>
            <person name="Foley C.D."/>
            <person name="Franke A."/>
            <person name="Friedrich D."/>
            <person name="Gadbois L."/>
            <person name="Gearin G."/>
            <person name="Gearin C.R."/>
            <person name="Giannoukos G."/>
            <person name="Goode T."/>
            <person name="Graham J."/>
            <person name="Grandbois E."/>
            <person name="Grewal S."/>
            <person name="Gyaltsen K."/>
            <person name="Hafez N."/>
            <person name="Hagos B."/>
            <person name="Hall J."/>
            <person name="Henson C."/>
            <person name="Hollinger A."/>
            <person name="Honan T."/>
            <person name="Huard M.D."/>
            <person name="Hughes L."/>
            <person name="Hurhula B."/>
            <person name="Husby M.E."/>
            <person name="Kamat A."/>
            <person name="Kanga B."/>
            <person name="Kashin S."/>
            <person name="Khazanovich D."/>
            <person name="Kisner P."/>
            <person name="Lance K."/>
            <person name="Lara M."/>
            <person name="Lee W."/>
            <person name="Lennon N."/>
            <person name="Letendre F."/>
            <person name="LeVine R."/>
            <person name="Lipovsky A."/>
            <person name="Liu X."/>
            <person name="Liu J."/>
            <person name="Liu S."/>
            <person name="Lokyitsang T."/>
            <person name="Lokyitsang Y."/>
            <person name="Lubonja R."/>
            <person name="Lui A."/>
            <person name="MacDonald P."/>
            <person name="Magnisalis V."/>
            <person name="Maru K."/>
            <person name="Matthews C."/>
            <person name="McCusker W."/>
            <person name="McDonough S."/>
            <person name="Mehta T."/>
            <person name="Meldrim J."/>
            <person name="Meneus L."/>
            <person name="Mihai O."/>
            <person name="Mihalev A."/>
            <person name="Mihova T."/>
            <person name="Mittelman R."/>
            <person name="Mlenga V."/>
            <person name="Montmayeur A."/>
            <person name="Mulrain L."/>
            <person name="Navidi A."/>
            <person name="Naylor J."/>
            <person name="Negash T."/>
            <person name="Nguyen T."/>
            <person name="Nguyen N."/>
            <person name="Nicol R."/>
            <person name="Norbu C."/>
            <person name="Norbu N."/>
            <person name="Novod N."/>
            <person name="O'Neill B."/>
            <person name="Osman S."/>
            <person name="Markiewicz E."/>
            <person name="Oyono O.L."/>
            <person name="Patti C."/>
            <person name="Phunkhang P."/>
            <person name="Pierre F."/>
            <person name="Priest M."/>
            <person name="Raghuraman S."/>
            <person name="Rege F."/>
            <person name="Reyes R."/>
            <person name="Rise C."/>
            <person name="Rogov P."/>
            <person name="Ross K."/>
            <person name="Ryan E."/>
            <person name="Settipalli S."/>
            <person name="Shea T."/>
            <person name="Sherpa N."/>
            <person name="Shi L."/>
            <person name="Shih D."/>
            <person name="Sparrow T."/>
            <person name="Spaulding J."/>
            <person name="Stalker J."/>
            <person name="Stange-Thomann N."/>
            <person name="Stavropoulos S."/>
            <person name="Stone C."/>
            <person name="Strader C."/>
            <person name="Tesfaye S."/>
            <person name="Thomson T."/>
            <person name="Thoulutsang Y."/>
            <person name="Thoulutsang D."/>
            <person name="Topham K."/>
            <person name="Topping I."/>
            <person name="Tsamla T."/>
            <person name="Vassiliev H."/>
            <person name="Vo A."/>
            <person name="Wangchuk T."/>
            <person name="Wangdi T."/>
            <person name="Weiand M."/>
            <person name="Wilkinson J."/>
            <person name="Wilson A."/>
            <person name="Yadav S."/>
            <person name="Young G."/>
            <person name="Yu Q."/>
            <person name="Zembek L."/>
            <person name="Zhong D."/>
            <person name="Zimmer A."/>
            <person name="Zwirko Z."/>
            <person name="Jaffe D.B."/>
            <person name="Alvarez P."/>
            <person name="Brockman W."/>
            <person name="Butler J."/>
            <person name="Chin C."/>
            <person name="Gnerre S."/>
            <person name="Grabherr M."/>
            <person name="Kleber M."/>
            <person name="Mauceli E."/>
            <person name="MacCallum I."/>
        </authorList>
    </citation>
    <scope>NUCLEOTIDE SEQUENCE [LARGE SCALE GENOMIC DNA]</scope>
    <source>
        <strain evidence="5">Tai18E2 / Tucson 14021-0261.01</strain>
    </source>
</reference>
<sequence>MALHCPQRVLPERTQIIVVTVATEYRNTHMSCNKIKLINAVCLLVLITHQNTHKLFALMSHFQIRLAEVADQDGLNKLIRSPGVKWFGNIRPKFRGKDSVFHCYQTYRILALCRETSALVAYAEFRNYPSIAALPTDCWLEWLSTRYCLPMSISWLNALFFNFCIYKRTSSAVLAEIIKDVLYRESRVWFLIAVRTPYVPQPKHFVETFDDLEKISQVFYPLEYSMDKNNNTQSIYIVDRFVLLPRITYRKALAEDNDDIIAIQEVENPELRAELGDYYIAEEVMAQNPRSMLVVAEIINQLQESEIAIFLWLSTDIDILFYVRNYQMEQFGNLVKPVDGRSFHYETMTVSSVQRRAEASMFTADALDDLDAVTILGGLQRVDSGMSVASLGKMKVSSIGGMIDDTNVANENKFFMRECLYSKFKFILEKLHSNDYYLRHEESVINFIYPAGKEPAGAAAMAAASNVFLLRCIVARQDFPLPRLFNAMVTMFCAYPDRDYCMMLMTAKHKASRSYLEVLRYFMPVASRPSNVSSLDDVFITHRSTIFGEISLYKLEKEDVSQVHSLSLGNLPSNTKTPNSSSTSFSYCSKVNEREELEHELHVLDAIMKDVLENEFSEFAMFTIRCGISTRSVRENTAIGFVVIREFHCHDQLYEHYHLPKHEHHLNRRRAEIISLRLHPLFLVSADLIFRDLARKTSFYDYYFINAVDGYKYSNDLKKMMMVIEPKPIKKVPVFTRIQADQKKSKKKLDLPLPNFSRDNMIIYRHKLSPVKWFTNSRKLVIIGFSAVTKAFLRQLVFQWNSKDHKNSENFTCLTRLQVTVICRAGIVEADYDSLFKCPYCTSSLGCYLSYRNESCYVRDCCMRIDLRYWVHFVPGKVEKVDREKKFVKIANCEIYYDTLLLMCDRMFVLRCVDLPVYSARPCNLVEINFRLNKFLLFYKVRALLEDMPRTYLVLVYGNNLHTYECIAFLIGHGVDCSRMVFVQPHRVIGRDADAKEKCPYWDENLQMILDDMLVEKGVNIYTDYDFHHYNMHKSTDFIMEVIFQHFPSRKQATFECDLFISFQEGHLHQRHKQWLRNAGIELEGNAILVNERYQTNDPDVYAAGSFIKMRRTPNYQYKFVSERELARKILHHLGIVTDKNFENRFAEPVLFQAILPLRYFITKVTMPRRYLVSQLPVIKNCNLTTYKNQTFCRVGLSTRMLVDEIVVVTKKECHLDFLLYFCGKHELLLNKMKSRYKAHLIHCFLKFFQEPWTELIMHDDFEELQAENKELLSPMVISALSRPSRGALGELTDMDFFTLNKRYIELKLLSFLREHRRDFRHQFALPEDFLKLDLAEYERYLDAEENDLSSDMSET</sequence>
<proteinExistence type="predicted"/>
<feature type="domain" description="Cilia- and flagella-associated protein 61 N-terminal" evidence="2">
    <location>
        <begin position="63"/>
        <end position="337"/>
    </location>
</feature>
<dbReference type="EMBL" id="CM000158">
    <property type="protein sequence ID" value="EDW91839.2"/>
    <property type="molecule type" value="Genomic_DNA"/>
</dbReference>
<dbReference type="Gene3D" id="3.50.50.60">
    <property type="entry name" value="FAD/NAD(P)-binding domain"/>
    <property type="match status" value="2"/>
</dbReference>
<dbReference type="Pfam" id="PF07992">
    <property type="entry name" value="Pyr_redox_2"/>
    <property type="match status" value="1"/>
</dbReference>
<dbReference type="eggNOG" id="ENOG502QSEC">
    <property type="taxonomic scope" value="Eukaryota"/>
</dbReference>
<dbReference type="SUPFAM" id="SSF51905">
    <property type="entry name" value="FAD/NAD(P)-binding domain"/>
    <property type="match status" value="1"/>
</dbReference>